<dbReference type="InterPro" id="IPR001647">
    <property type="entry name" value="HTH_TetR"/>
</dbReference>
<evidence type="ECO:0000256" key="4">
    <source>
        <dbReference type="PROSITE-ProRule" id="PRU00335"/>
    </source>
</evidence>
<gene>
    <name evidence="7" type="ORF">SAMN05414137_120161</name>
</gene>
<dbReference type="STRING" id="235985.SAMN05414137_120161"/>
<dbReference type="PANTHER" id="PTHR30055:SF234">
    <property type="entry name" value="HTH-TYPE TRANSCRIPTIONAL REGULATOR BETI"/>
    <property type="match status" value="1"/>
</dbReference>
<keyword evidence="1" id="KW-0805">Transcription regulation</keyword>
<reference evidence="8" key="1">
    <citation type="submission" date="2016-10" db="EMBL/GenBank/DDBJ databases">
        <authorList>
            <person name="Varghese N."/>
        </authorList>
    </citation>
    <scope>NUCLEOTIDE SEQUENCE [LARGE SCALE GENOMIC DNA]</scope>
    <source>
        <strain evidence="8">DSM 45096 / BCRC 16803 / CGMCC 4.1857 / CIP 109030 / JCM 12277 / KCTC 19219 / NBRC 100920 / 33214</strain>
    </source>
</reference>
<keyword evidence="8" id="KW-1185">Reference proteome</keyword>
<dbReference type="eggNOG" id="COG1309">
    <property type="taxonomic scope" value="Bacteria"/>
</dbReference>
<dbReference type="GO" id="GO:0000976">
    <property type="term" value="F:transcription cis-regulatory region binding"/>
    <property type="evidence" value="ECO:0007669"/>
    <property type="project" value="TreeGrafter"/>
</dbReference>
<accession>A0A1H7WHB0</accession>
<feature type="compositionally biased region" description="Low complexity" evidence="5">
    <location>
        <begin position="179"/>
        <end position="191"/>
    </location>
</feature>
<dbReference type="InterPro" id="IPR009057">
    <property type="entry name" value="Homeodomain-like_sf"/>
</dbReference>
<feature type="compositionally biased region" description="Basic residues" evidence="5">
    <location>
        <begin position="166"/>
        <end position="178"/>
    </location>
</feature>
<dbReference type="PANTHER" id="PTHR30055">
    <property type="entry name" value="HTH-TYPE TRANSCRIPTIONAL REGULATOR RUTR"/>
    <property type="match status" value="1"/>
</dbReference>
<evidence type="ECO:0000259" key="6">
    <source>
        <dbReference type="PROSITE" id="PS50977"/>
    </source>
</evidence>
<dbReference type="InterPro" id="IPR050109">
    <property type="entry name" value="HTH-type_TetR-like_transc_reg"/>
</dbReference>
<evidence type="ECO:0000256" key="2">
    <source>
        <dbReference type="ARBA" id="ARBA00023125"/>
    </source>
</evidence>
<feature type="domain" description="HTH tetR-type" evidence="6">
    <location>
        <begin position="14"/>
        <end position="74"/>
    </location>
</feature>
<dbReference type="Proteomes" id="UP000183015">
    <property type="component" value="Unassembled WGS sequence"/>
</dbReference>
<organism evidence="7 8">
    <name type="scientific">Streptacidiphilus jiangxiensis</name>
    <dbReference type="NCBI Taxonomy" id="235985"/>
    <lineage>
        <taxon>Bacteria</taxon>
        <taxon>Bacillati</taxon>
        <taxon>Actinomycetota</taxon>
        <taxon>Actinomycetes</taxon>
        <taxon>Kitasatosporales</taxon>
        <taxon>Streptomycetaceae</taxon>
        <taxon>Streptacidiphilus</taxon>
    </lineage>
</organism>
<dbReference type="Pfam" id="PF00440">
    <property type="entry name" value="TetR_N"/>
    <property type="match status" value="1"/>
</dbReference>
<dbReference type="SUPFAM" id="SSF46689">
    <property type="entry name" value="Homeodomain-like"/>
    <property type="match status" value="1"/>
</dbReference>
<keyword evidence="3" id="KW-0804">Transcription</keyword>
<evidence type="ECO:0000256" key="3">
    <source>
        <dbReference type="ARBA" id="ARBA00023163"/>
    </source>
</evidence>
<dbReference type="PRINTS" id="PR00455">
    <property type="entry name" value="HTHTETR"/>
</dbReference>
<dbReference type="AlphaFoldDB" id="A0A1H7WHB0"/>
<evidence type="ECO:0000256" key="1">
    <source>
        <dbReference type="ARBA" id="ARBA00023015"/>
    </source>
</evidence>
<dbReference type="GO" id="GO:0003700">
    <property type="term" value="F:DNA-binding transcription factor activity"/>
    <property type="evidence" value="ECO:0007669"/>
    <property type="project" value="TreeGrafter"/>
</dbReference>
<dbReference type="PROSITE" id="PS50977">
    <property type="entry name" value="HTH_TETR_2"/>
    <property type="match status" value="1"/>
</dbReference>
<evidence type="ECO:0000256" key="5">
    <source>
        <dbReference type="SAM" id="MobiDB-lite"/>
    </source>
</evidence>
<evidence type="ECO:0000313" key="7">
    <source>
        <dbReference type="EMBL" id="SEM20860.1"/>
    </source>
</evidence>
<feature type="DNA-binding region" description="H-T-H motif" evidence="4">
    <location>
        <begin position="37"/>
        <end position="56"/>
    </location>
</feature>
<protein>
    <submittedName>
        <fullName evidence="7">DNA-binding transcriptional regulator, AcrR family</fullName>
    </submittedName>
</protein>
<dbReference type="OrthoDB" id="4709704at2"/>
<dbReference type="RefSeq" id="WP_063773233.1">
    <property type="nucleotide sequence ID" value="NZ_BBPN01000011.1"/>
</dbReference>
<name>A0A1H7WHB0_STRJI</name>
<feature type="region of interest" description="Disordered" evidence="5">
    <location>
        <begin position="145"/>
        <end position="196"/>
    </location>
</feature>
<dbReference type="Gene3D" id="1.10.357.10">
    <property type="entry name" value="Tetracycline Repressor, domain 2"/>
    <property type="match status" value="1"/>
</dbReference>
<dbReference type="EMBL" id="FOAZ01000020">
    <property type="protein sequence ID" value="SEM20860.1"/>
    <property type="molecule type" value="Genomic_DNA"/>
</dbReference>
<proteinExistence type="predicted"/>
<sequence length="253" mass="27377">MPKLWNETVEAHPHAVRDAIMETTAALAVEHGIAAVKMSQIAEQAGIGRATLYKYFPDVESILIARHQRHVEEHLAQLALLRDQAGTPAERLESVLGAYALICHHRARHGGEISTLVHRGEPMDRAEQQLVDLFRDLVADVAATGGLREDTSPEELATSRAGARGQLRRREVRTHRNAPSRTSTAAAPAAAQGQVAEPPDGWVSVAVWRAAPPGAVRPGGVQPAGRAWVAVQRLSRKGLEALSGSKTYHVPTW</sequence>
<evidence type="ECO:0000313" key="8">
    <source>
        <dbReference type="Proteomes" id="UP000183015"/>
    </source>
</evidence>
<keyword evidence="2 4" id="KW-0238">DNA-binding</keyword>